<accession>A0A3M2MEU1</accession>
<dbReference type="EMBL" id="RFFG01000002">
    <property type="protein sequence ID" value="RMI47540.1"/>
    <property type="molecule type" value="Genomic_DNA"/>
</dbReference>
<keyword evidence="5" id="KW-1185">Reference proteome</keyword>
<dbReference type="AlphaFoldDB" id="A0A3M2MEU1"/>
<protein>
    <recommendedName>
        <fullName evidence="6">Mce-associated membrane protein</fullName>
    </recommendedName>
</protein>
<evidence type="ECO:0000256" key="2">
    <source>
        <dbReference type="ARBA" id="ARBA00023136"/>
    </source>
</evidence>
<name>A0A3M2MEU1_9ACTN</name>
<proteinExistence type="predicted"/>
<dbReference type="PANTHER" id="PTHR37042:SF4">
    <property type="entry name" value="OUTER MEMBRANE PROTEIN RV1973"/>
    <property type="match status" value="1"/>
</dbReference>
<dbReference type="OrthoDB" id="3395172at2"/>
<reference evidence="4 5" key="1">
    <citation type="submission" date="2018-10" db="EMBL/GenBank/DDBJ databases">
        <title>Isolation from soil.</title>
        <authorList>
            <person name="Hu J."/>
        </authorList>
    </citation>
    <scope>NUCLEOTIDE SEQUENCE [LARGE SCALE GENOMIC DNA]</scope>
    <source>
        <strain evidence="4 5">NEAU-Ht49</strain>
    </source>
</reference>
<feature type="transmembrane region" description="Helical" evidence="3">
    <location>
        <begin position="20"/>
        <end position="46"/>
    </location>
</feature>
<evidence type="ECO:0000256" key="3">
    <source>
        <dbReference type="SAM" id="Phobius"/>
    </source>
</evidence>
<keyword evidence="3" id="KW-0812">Transmembrane</keyword>
<evidence type="ECO:0008006" key="6">
    <source>
        <dbReference type="Google" id="ProtNLM"/>
    </source>
</evidence>
<evidence type="ECO:0000256" key="1">
    <source>
        <dbReference type="ARBA" id="ARBA00004370"/>
    </source>
</evidence>
<evidence type="ECO:0000313" key="4">
    <source>
        <dbReference type="EMBL" id="RMI47540.1"/>
    </source>
</evidence>
<dbReference type="PANTHER" id="PTHR37042">
    <property type="entry name" value="OUTER MEMBRANE PROTEIN RV1973"/>
    <property type="match status" value="1"/>
</dbReference>
<evidence type="ECO:0000313" key="5">
    <source>
        <dbReference type="Proteomes" id="UP000282674"/>
    </source>
</evidence>
<dbReference type="RefSeq" id="WP_122192391.1">
    <property type="nucleotide sequence ID" value="NZ_JBHSKC010000016.1"/>
</dbReference>
<dbReference type="Proteomes" id="UP000282674">
    <property type="component" value="Unassembled WGS sequence"/>
</dbReference>
<organism evidence="4 5">
    <name type="scientific">Actinomadura harenae</name>
    <dbReference type="NCBI Taxonomy" id="2483351"/>
    <lineage>
        <taxon>Bacteria</taxon>
        <taxon>Bacillati</taxon>
        <taxon>Actinomycetota</taxon>
        <taxon>Actinomycetes</taxon>
        <taxon>Streptosporangiales</taxon>
        <taxon>Thermomonosporaceae</taxon>
        <taxon>Actinomadura</taxon>
    </lineage>
</organism>
<keyword evidence="2 3" id="KW-0472">Membrane</keyword>
<gene>
    <name evidence="4" type="ORF">EBO15_01135</name>
</gene>
<keyword evidence="3" id="KW-1133">Transmembrane helix</keyword>
<comment type="subcellular location">
    <subcellularLocation>
        <location evidence="1">Membrane</location>
    </subcellularLocation>
</comment>
<dbReference type="GO" id="GO:0016020">
    <property type="term" value="C:membrane"/>
    <property type="evidence" value="ECO:0007669"/>
    <property type="project" value="UniProtKB-SubCell"/>
</dbReference>
<comment type="caution">
    <text evidence="4">The sequence shown here is derived from an EMBL/GenBank/DDBJ whole genome shotgun (WGS) entry which is preliminary data.</text>
</comment>
<sequence length="176" mass="18200">MKYGATDAVDAAASRGGGGVSIAAIVLGVLAAALAVATVFAGVRYWSAGNESDDRKGVLQSARQTGVNLASIDYRTVQQGIGRVTSGMTGDIKAQWATQAKQIADIATKSQSTSSVQQVHAGIVSMDGGSAEVIVSISATTTSPKVPNGQPRYYRFAMDMSKVKGKWLVSKMGMVP</sequence>